<dbReference type="AlphaFoldDB" id="A0A177EDD9"/>
<evidence type="ECO:0000313" key="2">
    <source>
        <dbReference type="EMBL" id="OAG29965.1"/>
    </source>
</evidence>
<protein>
    <submittedName>
        <fullName evidence="2">Uncharacterized protein</fullName>
    </submittedName>
</protein>
<dbReference type="Proteomes" id="UP000185944">
    <property type="component" value="Unassembled WGS sequence"/>
</dbReference>
<feature type="coiled-coil region" evidence="1">
    <location>
        <begin position="57"/>
        <end position="174"/>
    </location>
</feature>
<dbReference type="RefSeq" id="XP_067544517.1">
    <property type="nucleotide sequence ID" value="XM_067688930.1"/>
</dbReference>
<dbReference type="EMBL" id="LTDL01000038">
    <property type="protein sequence ID" value="OAG29965.1"/>
    <property type="molecule type" value="Genomic_DNA"/>
</dbReference>
<evidence type="ECO:0000256" key="1">
    <source>
        <dbReference type="SAM" id="Coils"/>
    </source>
</evidence>
<keyword evidence="3" id="KW-1185">Reference proteome</keyword>
<proteinExistence type="predicted"/>
<gene>
    <name evidence="2" type="ORF">NEDG_01512</name>
</gene>
<dbReference type="OrthoDB" id="2187689at2759"/>
<dbReference type="GeneID" id="93647862"/>
<evidence type="ECO:0000313" key="3">
    <source>
        <dbReference type="Proteomes" id="UP000185944"/>
    </source>
</evidence>
<name>A0A177EDD9_9MICR</name>
<organism evidence="2 3">
    <name type="scientific">Nematocida displodere</name>
    <dbReference type="NCBI Taxonomy" id="1805483"/>
    <lineage>
        <taxon>Eukaryota</taxon>
        <taxon>Fungi</taxon>
        <taxon>Fungi incertae sedis</taxon>
        <taxon>Microsporidia</taxon>
        <taxon>Nematocida</taxon>
    </lineage>
</organism>
<accession>A0A177EDD9</accession>
<dbReference type="VEuPathDB" id="MicrosporidiaDB:NEDG_01512"/>
<comment type="caution">
    <text evidence="2">The sequence shown here is derived from an EMBL/GenBank/DDBJ whole genome shotgun (WGS) entry which is preliminary data.</text>
</comment>
<reference evidence="2 3" key="1">
    <citation type="submission" date="2016-02" db="EMBL/GenBank/DDBJ databases">
        <title>Discovery of a natural microsporidian pathogen with a broad tissue tropism in Caenorhabditis elegans.</title>
        <authorList>
            <person name="Luallen R.J."/>
            <person name="Reinke A.W."/>
            <person name="Tong L."/>
            <person name="Botts M.R."/>
            <person name="Felix M.-A."/>
            <person name="Troemel E.R."/>
        </authorList>
    </citation>
    <scope>NUCLEOTIDE SEQUENCE [LARGE SCALE GENOMIC DNA]</scope>
    <source>
        <strain evidence="2 3">JUm2807</strain>
    </source>
</reference>
<keyword evidence="1" id="KW-0175">Coiled coil</keyword>
<sequence length="310" mass="36102">MEGTSMYDTIEHDMRHSKEYLSNIKFNYIEILHKSILLNKVVDSTESVEKEAIKPKLIQRKKEVEGVRETIERLSKEEYFLKRELEERVQVLAQSRAQEAAVLRRIEELLKQEKTLKEFAEIKENNEDNLKDIKELAQQIEQADRQREVSQETLQSMRAQLKTSQIRKVELEQTLQTTEKVENQQIIYQYSWYKKFYSLFTAILGVKVVDVREVEHKVPESTYNSTCTAPCTPKVHENDVSVKILAKKQDQMISIGLLFVDGKVSSYTIHATPSIHLSPAIDELFAYCKYVNSTKFFLLEGSFRATHSSD</sequence>